<dbReference type="EMBL" id="ADKM02000110">
    <property type="protein sequence ID" value="EGC02138.1"/>
    <property type="molecule type" value="Genomic_DNA"/>
</dbReference>
<reference evidence="1 2" key="1">
    <citation type="submission" date="2011-02" db="EMBL/GenBank/DDBJ databases">
        <authorList>
            <person name="Nelson K.E."/>
            <person name="Sutton G."/>
            <person name="Torralba M."/>
            <person name="Durkin S."/>
            <person name="Harkins D."/>
            <person name="Montgomery R."/>
            <person name="Ziemer C."/>
            <person name="Klaassens E."/>
            <person name="Ocuiv P."/>
            <person name="Morrison M."/>
        </authorList>
    </citation>
    <scope>NUCLEOTIDE SEQUENCE [LARGE SCALE GENOMIC DNA]</scope>
    <source>
        <strain evidence="1 2">8</strain>
    </source>
</reference>
<dbReference type="OrthoDB" id="2451627at2"/>
<sequence>MTKQFEDEFMDIQIRMVSTCMEGLEDSDQASPERMYIYAFDSSSQSFFNVFFVRKGMVLSFEELGVPDDIVEQVFDLGIDDVQELTELCDSREKKAPNQYKLVYDLINKKLDTEYGYDDLKKSNSSPIEEFLAWQESIEKSLKGR</sequence>
<dbReference type="Proteomes" id="UP000004259">
    <property type="component" value="Unassembled WGS sequence"/>
</dbReference>
<gene>
    <name evidence="1" type="ORF">CUS_5674</name>
</gene>
<dbReference type="RefSeq" id="WP_002851514.1">
    <property type="nucleotide sequence ID" value="NZ_ADKM02000110.1"/>
</dbReference>
<protein>
    <recommendedName>
        <fullName evidence="3">DUF600 domain-containing protein</fullName>
    </recommendedName>
</protein>
<dbReference type="AlphaFoldDB" id="E9SF18"/>
<keyword evidence="2" id="KW-1185">Reference proteome</keyword>
<organism evidence="1 2">
    <name type="scientific">Ruminococcus albus 8</name>
    <dbReference type="NCBI Taxonomy" id="246199"/>
    <lineage>
        <taxon>Bacteria</taxon>
        <taxon>Bacillati</taxon>
        <taxon>Bacillota</taxon>
        <taxon>Clostridia</taxon>
        <taxon>Eubacteriales</taxon>
        <taxon>Oscillospiraceae</taxon>
        <taxon>Ruminococcus</taxon>
    </lineage>
</organism>
<evidence type="ECO:0000313" key="2">
    <source>
        <dbReference type="Proteomes" id="UP000004259"/>
    </source>
</evidence>
<comment type="caution">
    <text evidence="1">The sequence shown here is derived from an EMBL/GenBank/DDBJ whole genome shotgun (WGS) entry which is preliminary data.</text>
</comment>
<evidence type="ECO:0000313" key="1">
    <source>
        <dbReference type="EMBL" id="EGC02138.1"/>
    </source>
</evidence>
<dbReference type="eggNOG" id="ENOG503359P">
    <property type="taxonomic scope" value="Bacteria"/>
</dbReference>
<evidence type="ECO:0008006" key="3">
    <source>
        <dbReference type="Google" id="ProtNLM"/>
    </source>
</evidence>
<dbReference type="STRING" id="246199.CUS_5674"/>
<accession>E9SF18</accession>
<name>E9SF18_RUMAL</name>
<proteinExistence type="predicted"/>